<accession>A0ABP2N4K5</accession>
<proteinExistence type="predicted"/>
<dbReference type="Pfam" id="PF07087">
    <property type="entry name" value="DUF1353"/>
    <property type="match status" value="1"/>
</dbReference>
<dbReference type="EMBL" id="AGVO01000010">
    <property type="protein sequence ID" value="EHI53880.1"/>
    <property type="molecule type" value="Genomic_DNA"/>
</dbReference>
<comment type="caution">
    <text evidence="1">The sequence shown here is derived from an EMBL/GenBank/DDBJ whole genome shotgun (WGS) entry which is preliminary data.</text>
</comment>
<dbReference type="Proteomes" id="UP000006428">
    <property type="component" value="Unassembled WGS sequence"/>
</dbReference>
<evidence type="ECO:0000313" key="1">
    <source>
        <dbReference type="EMBL" id="EHI53880.1"/>
    </source>
</evidence>
<gene>
    <name evidence="1" type="ORF">IYQ_03417</name>
</gene>
<reference evidence="1 2" key="1">
    <citation type="journal article" date="2012" name="Front. Microbiol.">
        <title>Draft Genome Sequence of the Virulent Strain 01-B526 of the Fish Pathogen Aeromonas salmonicida.</title>
        <authorList>
            <person name="Charette S.J."/>
            <person name="Brochu F."/>
            <person name="Boyle B."/>
            <person name="Filion G."/>
            <person name="Tanaka K.H."/>
            <person name="Derome N."/>
        </authorList>
    </citation>
    <scope>NUCLEOTIDE SEQUENCE [LARGE SCALE GENOMIC DNA]</scope>
    <source>
        <strain evidence="1 2">01-B526</strain>
    </source>
</reference>
<dbReference type="RefSeq" id="WP_005311113.1">
    <property type="nucleotide sequence ID" value="NZ_AGVO01000010.1"/>
</dbReference>
<evidence type="ECO:0000313" key="2">
    <source>
        <dbReference type="Proteomes" id="UP000006428"/>
    </source>
</evidence>
<sequence>MLKYKTLAPMLFELLEPHTFTVNGIEYTVPAGFKTDGGTIPRALWAITSPTEYLDQYLVHDYLYTVGSQKCITRQSADALLRDSLIEAGMSTPLAYTVYITVRMFGGSHYVPH</sequence>
<dbReference type="InterPro" id="IPR010767">
    <property type="entry name" value="Phage_CGC-2007_Cje0229"/>
</dbReference>
<protein>
    <recommendedName>
        <fullName evidence="3">DUF1353 domain-containing protein</fullName>
    </recommendedName>
</protein>
<evidence type="ECO:0008006" key="3">
    <source>
        <dbReference type="Google" id="ProtNLM"/>
    </source>
</evidence>
<keyword evidence="2" id="KW-1185">Reference proteome</keyword>
<organism evidence="1 2">
    <name type="scientific">Aeromonas salmonicida subsp. salmonicida 01-B526</name>
    <dbReference type="NCBI Taxonomy" id="1076135"/>
    <lineage>
        <taxon>Bacteria</taxon>
        <taxon>Pseudomonadati</taxon>
        <taxon>Pseudomonadota</taxon>
        <taxon>Gammaproteobacteria</taxon>
        <taxon>Aeromonadales</taxon>
        <taxon>Aeromonadaceae</taxon>
        <taxon>Aeromonas</taxon>
    </lineage>
</organism>
<name>A0ABP2N4K5_AERSS</name>